<dbReference type="InterPro" id="IPR003888">
    <property type="entry name" value="FYrich_N"/>
</dbReference>
<keyword evidence="7" id="KW-0677">Repeat</keyword>
<name>A0ABD2PPI6_9PLAT</name>
<dbReference type="Pfam" id="PF05965">
    <property type="entry name" value="FYRC"/>
    <property type="match status" value="1"/>
</dbReference>
<dbReference type="Pfam" id="PF00856">
    <property type="entry name" value="SET"/>
    <property type="match status" value="1"/>
</dbReference>
<evidence type="ECO:0000313" key="17">
    <source>
        <dbReference type="Proteomes" id="UP001626550"/>
    </source>
</evidence>
<keyword evidence="11" id="KW-0804">Transcription</keyword>
<evidence type="ECO:0000256" key="1">
    <source>
        <dbReference type="ARBA" id="ARBA00004123"/>
    </source>
</evidence>
<dbReference type="SMART" id="SM00541">
    <property type="entry name" value="FYRN"/>
    <property type="match status" value="1"/>
</dbReference>
<accession>A0ABD2PPI6</accession>
<keyword evidence="9" id="KW-0862">Zinc</keyword>
<dbReference type="Gene3D" id="3.30.160.360">
    <property type="match status" value="1"/>
</dbReference>
<dbReference type="InterPro" id="IPR001214">
    <property type="entry name" value="SET_dom"/>
</dbReference>
<dbReference type="Gene3D" id="2.170.270.10">
    <property type="entry name" value="SET domain"/>
    <property type="match status" value="1"/>
</dbReference>
<dbReference type="Pfam" id="PF05964">
    <property type="entry name" value="FYRN"/>
    <property type="match status" value="1"/>
</dbReference>
<evidence type="ECO:0000256" key="9">
    <source>
        <dbReference type="ARBA" id="ARBA00022833"/>
    </source>
</evidence>
<dbReference type="Proteomes" id="UP001626550">
    <property type="component" value="Unassembled WGS sequence"/>
</dbReference>
<keyword evidence="3" id="KW-0489">Methyltransferase</keyword>
<evidence type="ECO:0000256" key="6">
    <source>
        <dbReference type="ARBA" id="ARBA00022723"/>
    </source>
</evidence>
<dbReference type="GO" id="GO:0005654">
    <property type="term" value="C:nucleoplasm"/>
    <property type="evidence" value="ECO:0007669"/>
    <property type="project" value="UniProtKB-ARBA"/>
</dbReference>
<dbReference type="PROSITE" id="PS51543">
    <property type="entry name" value="FYRC"/>
    <property type="match status" value="1"/>
</dbReference>
<keyword evidence="6" id="KW-0479">Metal-binding</keyword>
<dbReference type="PANTHER" id="PTHR45888">
    <property type="entry name" value="HL01030P-RELATED"/>
    <property type="match status" value="1"/>
</dbReference>
<sequence>MGNLVVRSIGQLAHSQIESGHFHTRRQIYPCGFRSERFYWSMRLVNRRAIYQCNIEEREGRPLFRVIECFPDGILEPETVEADSCDMVWRLVLERVAQLRREAHFVNVFPHLLRGEVMYGLREQQVLRAIESLHGVEHLSDYAFTYGRMELIHNMPLPLNPSGCARTECRLKMFYKRAKGPSLESPRRHPSSGLVQEPVAHVGRRGPSSSATVESVRNRAQQYRKLKSEARLNVTLGRSGIQGLGLYAARDLEPQTMVIEYIGELIRLELANRREKAYEAQGRGIYMFRLDEQTVIDATMTGGLARYVNHSCQPNCYTEYVNFGGGTEGGLYGGHIVIITNQRIAKGEELCYDYKFDLEDCTDKIPCLCKAPNCKKWMN</sequence>
<dbReference type="GO" id="GO:0008168">
    <property type="term" value="F:methyltransferase activity"/>
    <property type="evidence" value="ECO:0007669"/>
    <property type="project" value="UniProtKB-KW"/>
</dbReference>
<feature type="compositionally biased region" description="Polar residues" evidence="13">
    <location>
        <begin position="207"/>
        <end position="216"/>
    </location>
</feature>
<comment type="caution">
    <text evidence="16">The sequence shown here is derived from an EMBL/GenBank/DDBJ whole genome shotgun (WGS) entry which is preliminary data.</text>
</comment>
<evidence type="ECO:0000313" key="16">
    <source>
        <dbReference type="EMBL" id="KAL3307641.1"/>
    </source>
</evidence>
<feature type="region of interest" description="Disordered" evidence="13">
    <location>
        <begin position="180"/>
        <end position="216"/>
    </location>
</feature>
<dbReference type="PROSITE" id="PS50280">
    <property type="entry name" value="SET"/>
    <property type="match status" value="1"/>
</dbReference>
<evidence type="ECO:0000259" key="14">
    <source>
        <dbReference type="PROSITE" id="PS50280"/>
    </source>
</evidence>
<dbReference type="AlphaFoldDB" id="A0ABD2PPI6"/>
<dbReference type="InterPro" id="IPR003889">
    <property type="entry name" value="FYrich_C"/>
</dbReference>
<evidence type="ECO:0000256" key="12">
    <source>
        <dbReference type="ARBA" id="ARBA00023242"/>
    </source>
</evidence>
<evidence type="ECO:0000256" key="3">
    <source>
        <dbReference type="ARBA" id="ARBA00022603"/>
    </source>
</evidence>
<evidence type="ECO:0000256" key="8">
    <source>
        <dbReference type="ARBA" id="ARBA00022771"/>
    </source>
</evidence>
<evidence type="ECO:0000256" key="4">
    <source>
        <dbReference type="ARBA" id="ARBA00022679"/>
    </source>
</evidence>
<dbReference type="SMART" id="SM00317">
    <property type="entry name" value="SET"/>
    <property type="match status" value="1"/>
</dbReference>
<keyword evidence="4" id="KW-0808">Transferase</keyword>
<dbReference type="PROSITE" id="PS51542">
    <property type="entry name" value="FYRN"/>
    <property type="match status" value="1"/>
</dbReference>
<proteinExistence type="predicted"/>
<feature type="domain" description="SET" evidence="14">
    <location>
        <begin position="232"/>
        <end position="355"/>
    </location>
</feature>
<dbReference type="EMBL" id="JBJKFK010006851">
    <property type="protein sequence ID" value="KAL3307641.1"/>
    <property type="molecule type" value="Genomic_DNA"/>
</dbReference>
<reference evidence="16 17" key="1">
    <citation type="submission" date="2024-11" db="EMBL/GenBank/DDBJ databases">
        <title>Adaptive evolution of stress response genes in parasites aligns with host niche diversity.</title>
        <authorList>
            <person name="Hahn C."/>
            <person name="Resl P."/>
        </authorList>
    </citation>
    <scope>NUCLEOTIDE SEQUENCE [LARGE SCALE GENOMIC DNA]</scope>
    <source>
        <strain evidence="16">EGGRZ-B1_66</strain>
        <tissue evidence="16">Body</tissue>
    </source>
</reference>
<keyword evidence="17" id="KW-1185">Reference proteome</keyword>
<evidence type="ECO:0000256" key="7">
    <source>
        <dbReference type="ARBA" id="ARBA00022737"/>
    </source>
</evidence>
<keyword evidence="10" id="KW-0805">Transcription regulation</keyword>
<organism evidence="16 17">
    <name type="scientific">Cichlidogyrus casuarinus</name>
    <dbReference type="NCBI Taxonomy" id="1844966"/>
    <lineage>
        <taxon>Eukaryota</taxon>
        <taxon>Metazoa</taxon>
        <taxon>Spiralia</taxon>
        <taxon>Lophotrochozoa</taxon>
        <taxon>Platyhelminthes</taxon>
        <taxon>Monogenea</taxon>
        <taxon>Monopisthocotylea</taxon>
        <taxon>Dactylogyridea</taxon>
        <taxon>Ancyrocephalidae</taxon>
        <taxon>Cichlidogyrus</taxon>
    </lineage>
</organism>
<evidence type="ECO:0000259" key="15">
    <source>
        <dbReference type="PROSITE" id="PS50868"/>
    </source>
</evidence>
<dbReference type="GO" id="GO:0032259">
    <property type="term" value="P:methylation"/>
    <property type="evidence" value="ECO:0007669"/>
    <property type="project" value="UniProtKB-KW"/>
</dbReference>
<evidence type="ECO:0000256" key="11">
    <source>
        <dbReference type="ARBA" id="ARBA00023163"/>
    </source>
</evidence>
<evidence type="ECO:0000256" key="5">
    <source>
        <dbReference type="ARBA" id="ARBA00022691"/>
    </source>
</evidence>
<evidence type="ECO:0000256" key="13">
    <source>
        <dbReference type="SAM" id="MobiDB-lite"/>
    </source>
</evidence>
<dbReference type="SUPFAM" id="SSF82199">
    <property type="entry name" value="SET domain"/>
    <property type="match status" value="1"/>
</dbReference>
<dbReference type="SMART" id="SM00508">
    <property type="entry name" value="PostSET"/>
    <property type="match status" value="1"/>
</dbReference>
<keyword evidence="12" id="KW-0539">Nucleus</keyword>
<evidence type="ECO:0000256" key="10">
    <source>
        <dbReference type="ARBA" id="ARBA00023015"/>
    </source>
</evidence>
<dbReference type="PROSITE" id="PS50868">
    <property type="entry name" value="POST_SET"/>
    <property type="match status" value="1"/>
</dbReference>
<gene>
    <name evidence="16" type="primary">MLL2_4</name>
    <name evidence="16" type="ORF">Ciccas_013840</name>
</gene>
<evidence type="ECO:0000256" key="2">
    <source>
        <dbReference type="ARBA" id="ARBA00022553"/>
    </source>
</evidence>
<dbReference type="GO" id="GO:0008270">
    <property type="term" value="F:zinc ion binding"/>
    <property type="evidence" value="ECO:0007669"/>
    <property type="project" value="UniProtKB-KW"/>
</dbReference>
<dbReference type="SMART" id="SM00542">
    <property type="entry name" value="FYRC"/>
    <property type="match status" value="1"/>
</dbReference>
<dbReference type="InterPro" id="IPR046341">
    <property type="entry name" value="SET_dom_sf"/>
</dbReference>
<feature type="domain" description="Post-SET" evidence="15">
    <location>
        <begin position="363"/>
        <end position="379"/>
    </location>
</feature>
<keyword evidence="2" id="KW-0597">Phosphoprotein</keyword>
<protein>
    <submittedName>
        <fullName evidence="16">Myeloid lymphoid or mixed-lineage leukemia 2</fullName>
    </submittedName>
</protein>
<dbReference type="PANTHER" id="PTHR45888:SF6">
    <property type="entry name" value="HL01030P-RELATED"/>
    <property type="match status" value="1"/>
</dbReference>
<keyword evidence="5" id="KW-0949">S-adenosyl-L-methionine</keyword>
<comment type="subcellular location">
    <subcellularLocation>
        <location evidence="1">Nucleus</location>
    </subcellularLocation>
</comment>
<keyword evidence="8" id="KW-0863">Zinc-finger</keyword>
<dbReference type="InterPro" id="IPR003616">
    <property type="entry name" value="Post-SET_dom"/>
</dbReference>